<proteinExistence type="predicted"/>
<feature type="domain" description="NACHT C-terminal Cysteine and Histidine-containing" evidence="2">
    <location>
        <begin position="97"/>
        <end position="118"/>
    </location>
</feature>
<dbReference type="EMBL" id="JBHFNQ010000200">
    <property type="protein sequence ID" value="MFB2880232.1"/>
    <property type="molecule type" value="Genomic_DNA"/>
</dbReference>
<evidence type="ECO:0000259" key="2">
    <source>
        <dbReference type="Pfam" id="PF22730"/>
    </source>
</evidence>
<organism evidence="3 4">
    <name type="scientific">Floridaenema aerugineum BLCC-F46</name>
    <dbReference type="NCBI Taxonomy" id="3153654"/>
    <lineage>
        <taxon>Bacteria</taxon>
        <taxon>Bacillati</taxon>
        <taxon>Cyanobacteriota</taxon>
        <taxon>Cyanophyceae</taxon>
        <taxon>Oscillatoriophycideae</taxon>
        <taxon>Aerosakkonematales</taxon>
        <taxon>Aerosakkonemataceae</taxon>
        <taxon>Floridanema</taxon>
        <taxon>Floridanema aerugineum</taxon>
    </lineage>
</organism>
<keyword evidence="4" id="KW-1185">Reference proteome</keyword>
<protein>
    <submittedName>
        <fullName evidence="3">Uncharacterized protein</fullName>
    </submittedName>
</protein>
<name>A0ABV4XBR6_9CYAN</name>
<comment type="caution">
    <text evidence="3">The sequence shown here is derived from an EMBL/GenBank/DDBJ whole genome shotgun (WGS) entry which is preliminary data.</text>
</comment>
<dbReference type="Pfam" id="PF22730">
    <property type="entry name" value="NCC-H"/>
    <property type="match status" value="1"/>
</dbReference>
<gene>
    <name evidence="3" type="ORF">ACE1CC_25580</name>
</gene>
<dbReference type="InterPro" id="IPR054570">
    <property type="entry name" value="NCC-H_dom"/>
</dbReference>
<dbReference type="RefSeq" id="WP_413273255.1">
    <property type="nucleotide sequence ID" value="NZ_JBHFNQ010000200.1"/>
</dbReference>
<evidence type="ECO:0000313" key="3">
    <source>
        <dbReference type="EMBL" id="MFB2880232.1"/>
    </source>
</evidence>
<reference evidence="3 4" key="1">
    <citation type="submission" date="2024-09" db="EMBL/GenBank/DDBJ databases">
        <title>Floridaenema gen nov. (Aerosakkonemataceae, Aerosakkonematales ord. nov., Cyanobacteria) from benthic tropical and subtropical fresh waters, with the description of four new species.</title>
        <authorList>
            <person name="Moretto J.A."/>
            <person name="Berthold D.E."/>
            <person name="Lefler F.W."/>
            <person name="Huang I.-S."/>
            <person name="Laughinghouse H. IV."/>
        </authorList>
    </citation>
    <scope>NUCLEOTIDE SEQUENCE [LARGE SCALE GENOMIC DNA]</scope>
    <source>
        <strain evidence="3 4">BLCC-F46</strain>
    </source>
</reference>
<evidence type="ECO:0000313" key="4">
    <source>
        <dbReference type="Proteomes" id="UP001576774"/>
    </source>
</evidence>
<accession>A0ABV4XBR6</accession>
<dbReference type="Proteomes" id="UP001576774">
    <property type="component" value="Unassembled WGS sequence"/>
</dbReference>
<evidence type="ECO:0000259" key="1">
    <source>
        <dbReference type="Pfam" id="PF22724"/>
    </source>
</evidence>
<sequence length="288" mass="32662">MMLERMARDTRNVKAINALTEVLDNSEAQEALYTVADILLAIDPGNQTAINVLSRWFPSGMQSGWARTLWQTQYANQIPTKVDFTGVDETIKDKNTYDEIIWNCAQNMTYPEFYQVWHYYPTTTHPEAPDNIPATFSPSFQSLEIQIADISSQLQPTAQTYPLYIDAQALVGETNIATLAQEICTQIYLAASLDSELPQETVNSAAQLKTKIIQVKNRLQKQHLALIFHNCQPHTELVNFSRKLLPGLNNFLHIAWITEVPIEPPLRGFPPNQPNLSSVMQSWIDEIE</sequence>
<dbReference type="Pfam" id="PF22724">
    <property type="entry name" value="NCAB1"/>
    <property type="match status" value="1"/>
</dbReference>
<dbReference type="InterPro" id="IPR054611">
    <property type="entry name" value="NCAB"/>
</dbReference>
<feature type="domain" description="NACHT C-terminal Alpha/Beta" evidence="1">
    <location>
        <begin position="141"/>
        <end position="287"/>
    </location>
</feature>